<dbReference type="STRING" id="86630.A0A367IMX8"/>
<keyword evidence="3" id="KW-1185">Reference proteome</keyword>
<evidence type="ECO:0000256" key="1">
    <source>
        <dbReference type="SAM" id="MobiDB-lite"/>
    </source>
</evidence>
<gene>
    <name evidence="2" type="ORF">CU097_000819</name>
</gene>
<accession>A0A367IMX8</accession>
<evidence type="ECO:0000313" key="2">
    <source>
        <dbReference type="EMBL" id="RCH79042.1"/>
    </source>
</evidence>
<name>A0A367IMX8_RHIAZ</name>
<dbReference type="AlphaFoldDB" id="A0A367IMX8"/>
<feature type="non-terminal residue" evidence="2">
    <location>
        <position position="1"/>
    </location>
</feature>
<organism evidence="2 3">
    <name type="scientific">Rhizopus azygosporus</name>
    <name type="common">Rhizopus microsporus var. azygosporus</name>
    <dbReference type="NCBI Taxonomy" id="86630"/>
    <lineage>
        <taxon>Eukaryota</taxon>
        <taxon>Fungi</taxon>
        <taxon>Fungi incertae sedis</taxon>
        <taxon>Mucoromycota</taxon>
        <taxon>Mucoromycotina</taxon>
        <taxon>Mucoromycetes</taxon>
        <taxon>Mucorales</taxon>
        <taxon>Mucorineae</taxon>
        <taxon>Rhizopodaceae</taxon>
        <taxon>Rhizopus</taxon>
    </lineage>
</organism>
<protein>
    <submittedName>
        <fullName evidence="2">Uncharacterized protein</fullName>
    </submittedName>
</protein>
<feature type="compositionally biased region" description="Polar residues" evidence="1">
    <location>
        <begin position="1"/>
        <end position="20"/>
    </location>
</feature>
<feature type="region of interest" description="Disordered" evidence="1">
    <location>
        <begin position="1"/>
        <end position="50"/>
    </location>
</feature>
<feature type="compositionally biased region" description="Low complexity" evidence="1">
    <location>
        <begin position="26"/>
        <end position="50"/>
    </location>
</feature>
<sequence>YGNNDYQYNRNNGTRDNYNRYNGRPDYNNDIRNYQRNQNNQPPSQQQPKN</sequence>
<dbReference type="EMBL" id="PJQL01004738">
    <property type="protein sequence ID" value="RCH79042.1"/>
    <property type="molecule type" value="Genomic_DNA"/>
</dbReference>
<dbReference type="Proteomes" id="UP000252139">
    <property type="component" value="Unassembled WGS sequence"/>
</dbReference>
<evidence type="ECO:0000313" key="3">
    <source>
        <dbReference type="Proteomes" id="UP000252139"/>
    </source>
</evidence>
<comment type="caution">
    <text evidence="2">The sequence shown here is derived from an EMBL/GenBank/DDBJ whole genome shotgun (WGS) entry which is preliminary data.</text>
</comment>
<reference evidence="2 3" key="1">
    <citation type="journal article" date="2018" name="G3 (Bethesda)">
        <title>Phylogenetic and Phylogenomic Definition of Rhizopus Species.</title>
        <authorList>
            <person name="Gryganskyi A.P."/>
            <person name="Golan J."/>
            <person name="Dolatabadi S."/>
            <person name="Mondo S."/>
            <person name="Robb S."/>
            <person name="Idnurm A."/>
            <person name="Muszewska A."/>
            <person name="Steczkiewicz K."/>
            <person name="Masonjones S."/>
            <person name="Liao H.L."/>
            <person name="Gajdeczka M.T."/>
            <person name="Anike F."/>
            <person name="Vuek A."/>
            <person name="Anishchenko I.M."/>
            <person name="Voigt K."/>
            <person name="de Hoog G.S."/>
            <person name="Smith M.E."/>
            <person name="Heitman J."/>
            <person name="Vilgalys R."/>
            <person name="Stajich J.E."/>
        </authorList>
    </citation>
    <scope>NUCLEOTIDE SEQUENCE [LARGE SCALE GENOMIC DNA]</scope>
    <source>
        <strain evidence="2 3">CBS 357.93</strain>
    </source>
</reference>
<proteinExistence type="predicted"/>